<dbReference type="PANTHER" id="PTHR39425">
    <property type="entry name" value="LIPOPROTEIN CYTOCHROME C"/>
    <property type="match status" value="1"/>
</dbReference>
<dbReference type="AlphaFoldDB" id="A9F8P3"/>
<dbReference type="eggNOG" id="COG3880">
    <property type="taxonomic scope" value="Bacteria"/>
</dbReference>
<dbReference type="Pfam" id="PF14522">
    <property type="entry name" value="Cytochrome_C7"/>
    <property type="match status" value="1"/>
</dbReference>
<dbReference type="HOGENOM" id="CLU_077373_0_0_7"/>
<keyword evidence="1" id="KW-0472">Membrane</keyword>
<dbReference type="EMBL" id="AM746676">
    <property type="protein sequence ID" value="CAN94677.1"/>
    <property type="molecule type" value="Genomic_DNA"/>
</dbReference>
<organism evidence="3 4">
    <name type="scientific">Sorangium cellulosum (strain So ce56)</name>
    <name type="common">Polyangium cellulosum (strain So ce56)</name>
    <dbReference type="NCBI Taxonomy" id="448385"/>
    <lineage>
        <taxon>Bacteria</taxon>
        <taxon>Pseudomonadati</taxon>
        <taxon>Myxococcota</taxon>
        <taxon>Polyangia</taxon>
        <taxon>Polyangiales</taxon>
        <taxon>Polyangiaceae</taxon>
        <taxon>Sorangium</taxon>
    </lineage>
</organism>
<dbReference type="STRING" id="448385.sce4515"/>
<dbReference type="Proteomes" id="UP000002139">
    <property type="component" value="Chromosome"/>
</dbReference>
<evidence type="ECO:0000313" key="3">
    <source>
        <dbReference type="EMBL" id="CAN94677.1"/>
    </source>
</evidence>
<proteinExistence type="predicted"/>
<dbReference type="Gene3D" id="3.90.10.10">
    <property type="entry name" value="Cytochrome C3"/>
    <property type="match status" value="2"/>
</dbReference>
<accession>A9F8P3</accession>
<reference evidence="3 4" key="1">
    <citation type="journal article" date="2007" name="Nat. Biotechnol.">
        <title>Complete genome sequence of the myxobacterium Sorangium cellulosum.</title>
        <authorList>
            <person name="Schneiker S."/>
            <person name="Perlova O."/>
            <person name="Kaiser O."/>
            <person name="Gerth K."/>
            <person name="Alici A."/>
            <person name="Altmeyer M.O."/>
            <person name="Bartels D."/>
            <person name="Bekel T."/>
            <person name="Beyer S."/>
            <person name="Bode E."/>
            <person name="Bode H.B."/>
            <person name="Bolten C.J."/>
            <person name="Choudhuri J.V."/>
            <person name="Doss S."/>
            <person name="Elnakady Y.A."/>
            <person name="Frank B."/>
            <person name="Gaigalat L."/>
            <person name="Goesmann A."/>
            <person name="Groeger C."/>
            <person name="Gross F."/>
            <person name="Jelsbak L."/>
            <person name="Jelsbak L."/>
            <person name="Kalinowski J."/>
            <person name="Kegler C."/>
            <person name="Knauber T."/>
            <person name="Konietzny S."/>
            <person name="Kopp M."/>
            <person name="Krause L."/>
            <person name="Krug D."/>
            <person name="Linke B."/>
            <person name="Mahmud T."/>
            <person name="Martinez-Arias R."/>
            <person name="McHardy A.C."/>
            <person name="Merai M."/>
            <person name="Meyer F."/>
            <person name="Mormann S."/>
            <person name="Munoz-Dorado J."/>
            <person name="Perez J."/>
            <person name="Pradella S."/>
            <person name="Rachid S."/>
            <person name="Raddatz G."/>
            <person name="Rosenau F."/>
            <person name="Rueckert C."/>
            <person name="Sasse F."/>
            <person name="Scharfe M."/>
            <person name="Schuster S.C."/>
            <person name="Suen G."/>
            <person name="Treuner-Lange A."/>
            <person name="Velicer G.J."/>
            <person name="Vorholter F.-J."/>
            <person name="Weissman K.J."/>
            <person name="Welch R.D."/>
            <person name="Wenzel S.C."/>
            <person name="Whitworth D.E."/>
            <person name="Wilhelm S."/>
            <person name="Wittmann C."/>
            <person name="Bloecker H."/>
            <person name="Puehler A."/>
            <person name="Mueller R."/>
        </authorList>
    </citation>
    <scope>NUCLEOTIDE SEQUENCE [LARGE SCALE GENOMIC DNA]</scope>
    <source>
        <strain evidence="4">So ce56</strain>
    </source>
</reference>
<feature type="domain" description="Cytochrome c7-like" evidence="2">
    <location>
        <begin position="143"/>
        <end position="233"/>
    </location>
</feature>
<gene>
    <name evidence="3" type="ordered locus">sce4515</name>
</gene>
<dbReference type="CDD" id="cd08168">
    <property type="entry name" value="Cytochrom_C3"/>
    <property type="match status" value="1"/>
</dbReference>
<dbReference type="InterPro" id="IPR029467">
    <property type="entry name" value="Cyt_c7-like"/>
</dbReference>
<dbReference type="SUPFAM" id="SSF48695">
    <property type="entry name" value="Multiheme cytochromes"/>
    <property type="match status" value="1"/>
</dbReference>
<keyword evidence="1" id="KW-0812">Transmembrane</keyword>
<dbReference type="PANTHER" id="PTHR39425:SF1">
    <property type="entry name" value="CYTOCHROME C7-LIKE DOMAIN-CONTAINING PROTEIN"/>
    <property type="match status" value="1"/>
</dbReference>
<evidence type="ECO:0000256" key="1">
    <source>
        <dbReference type="SAM" id="Phobius"/>
    </source>
</evidence>
<feature type="transmembrane region" description="Helical" evidence="1">
    <location>
        <begin position="29"/>
        <end position="52"/>
    </location>
</feature>
<dbReference type="KEGG" id="scl:sce4515"/>
<protein>
    <recommendedName>
        <fullName evidence="2">Cytochrome c7-like domain-containing protein</fullName>
    </recommendedName>
</protein>
<keyword evidence="1" id="KW-1133">Transmembrane helix</keyword>
<dbReference type="InterPro" id="IPR036280">
    <property type="entry name" value="Multihaem_cyt_sf"/>
</dbReference>
<evidence type="ECO:0000259" key="2">
    <source>
        <dbReference type="Pfam" id="PF14522"/>
    </source>
</evidence>
<name>A9F8P3_SORC5</name>
<keyword evidence="4" id="KW-1185">Reference proteome</keyword>
<sequence length="233" mass="26216">MELAPSPHFERGQPHESMASVFPRWSNTAFRLAIAAVILGGAAAVAAPMIYVRSDWNTGRHLPVQQPVQFDHRHHVQDDAIECRFCHYTVGRAATAGMPATADCMGCHSQIWNQSPKLELVRNSYFSDTPIVWNRVNDVPDFVYFNHAIHVNKGVGCVTCHGRVDQMPEVRQVTPMTMGWCLECHRAPERHLRPLSAITDMDWDPGPDAERIGRQIAQQLGVRHLVHCSACHR</sequence>
<evidence type="ECO:0000313" key="4">
    <source>
        <dbReference type="Proteomes" id="UP000002139"/>
    </source>
</evidence>